<evidence type="ECO:0000256" key="2">
    <source>
        <dbReference type="ARBA" id="ARBA00023015"/>
    </source>
</evidence>
<dbReference type="GO" id="GO:0000978">
    <property type="term" value="F:RNA polymerase II cis-regulatory region sequence-specific DNA binding"/>
    <property type="evidence" value="ECO:0007669"/>
    <property type="project" value="TreeGrafter"/>
</dbReference>
<dbReference type="PROSITE" id="PS50888">
    <property type="entry name" value="BHLH"/>
    <property type="match status" value="1"/>
</dbReference>
<dbReference type="EMBL" id="QMKO01001638">
    <property type="protein sequence ID" value="RTG87836.1"/>
    <property type="molecule type" value="Genomic_DNA"/>
</dbReference>
<proteinExistence type="predicted"/>
<dbReference type="PANTHER" id="PTHR11793">
    <property type="entry name" value="BASIC HELIX-LOOP-HELIX TRANSCRIPTION FACTOR"/>
    <property type="match status" value="1"/>
</dbReference>
<dbReference type="SMART" id="SM00353">
    <property type="entry name" value="HLH"/>
    <property type="match status" value="1"/>
</dbReference>
<feature type="compositionally biased region" description="Acidic residues" evidence="6">
    <location>
        <begin position="627"/>
        <end position="637"/>
    </location>
</feature>
<gene>
    <name evidence="8" type="ORF">DC041_0004456</name>
</gene>
<feature type="domain" description="BHLH" evidence="7">
    <location>
        <begin position="647"/>
        <end position="700"/>
    </location>
</feature>
<feature type="compositionally biased region" description="Polar residues" evidence="6">
    <location>
        <begin position="962"/>
        <end position="972"/>
    </location>
</feature>
<feature type="compositionally biased region" description="Basic and acidic residues" evidence="6">
    <location>
        <begin position="940"/>
        <end position="950"/>
    </location>
</feature>
<evidence type="ECO:0000313" key="9">
    <source>
        <dbReference type="Proteomes" id="UP000290809"/>
    </source>
</evidence>
<evidence type="ECO:0000256" key="1">
    <source>
        <dbReference type="ARBA" id="ARBA00004123"/>
    </source>
</evidence>
<dbReference type="InterPro" id="IPR036638">
    <property type="entry name" value="HLH_DNA-bd_sf"/>
</dbReference>
<keyword evidence="4" id="KW-0804">Transcription</keyword>
<dbReference type="Proteomes" id="UP000290809">
    <property type="component" value="Unassembled WGS sequence"/>
</dbReference>
<keyword evidence="3" id="KW-0238">DNA-binding</keyword>
<keyword evidence="5" id="KW-0539">Nucleus</keyword>
<dbReference type="CDD" id="cd18945">
    <property type="entry name" value="bHLH_E-protein_TCF4_E2-2"/>
    <property type="match status" value="1"/>
</dbReference>
<comment type="subcellular location">
    <subcellularLocation>
        <location evidence="1">Nucleus</location>
    </subcellularLocation>
</comment>
<keyword evidence="2" id="KW-0805">Transcription regulation</keyword>
<name>A0A430QJL3_SCHBO</name>
<organism evidence="8 9">
    <name type="scientific">Schistosoma bovis</name>
    <name type="common">Blood fluke</name>
    <dbReference type="NCBI Taxonomy" id="6184"/>
    <lineage>
        <taxon>Eukaryota</taxon>
        <taxon>Metazoa</taxon>
        <taxon>Spiralia</taxon>
        <taxon>Lophotrochozoa</taxon>
        <taxon>Platyhelminthes</taxon>
        <taxon>Trematoda</taxon>
        <taxon>Digenea</taxon>
        <taxon>Strigeidida</taxon>
        <taxon>Schistosomatoidea</taxon>
        <taxon>Schistosomatidae</taxon>
        <taxon>Schistosoma</taxon>
    </lineage>
</organism>
<dbReference type="STRING" id="6184.A0A430QJL3"/>
<feature type="region of interest" description="Disordered" evidence="6">
    <location>
        <begin position="718"/>
        <end position="746"/>
    </location>
</feature>
<accession>A0A430QJL3</accession>
<feature type="compositionally biased region" description="Low complexity" evidence="6">
    <location>
        <begin position="465"/>
        <end position="488"/>
    </location>
</feature>
<feature type="compositionally biased region" description="Polar residues" evidence="6">
    <location>
        <begin position="520"/>
        <end position="538"/>
    </location>
</feature>
<dbReference type="Pfam" id="PF00010">
    <property type="entry name" value="HLH"/>
    <property type="match status" value="1"/>
</dbReference>
<dbReference type="InterPro" id="IPR011598">
    <property type="entry name" value="bHLH_dom"/>
</dbReference>
<evidence type="ECO:0000256" key="5">
    <source>
        <dbReference type="ARBA" id="ARBA00023242"/>
    </source>
</evidence>
<protein>
    <submittedName>
        <fullName evidence="8">Transcription factor 4/12</fullName>
    </submittedName>
</protein>
<dbReference type="AlphaFoldDB" id="A0A430QJL3"/>
<dbReference type="InterPro" id="IPR051098">
    <property type="entry name" value="NeuroDiff_E-box_TFs"/>
</dbReference>
<evidence type="ECO:0000256" key="6">
    <source>
        <dbReference type="SAM" id="MobiDB-lite"/>
    </source>
</evidence>
<feature type="compositionally biased region" description="Polar residues" evidence="6">
    <location>
        <begin position="892"/>
        <end position="907"/>
    </location>
</feature>
<evidence type="ECO:0000259" key="7">
    <source>
        <dbReference type="PROSITE" id="PS50888"/>
    </source>
</evidence>
<dbReference type="GO" id="GO:0000981">
    <property type="term" value="F:DNA-binding transcription factor activity, RNA polymerase II-specific"/>
    <property type="evidence" value="ECO:0007669"/>
    <property type="project" value="TreeGrafter"/>
</dbReference>
<reference evidence="8 9" key="1">
    <citation type="journal article" date="2019" name="PLoS Pathog.">
        <title>Genome sequence of the bovine parasite Schistosoma bovis Tanzania.</title>
        <authorList>
            <person name="Oey H."/>
            <person name="Zakrzewski M."/>
            <person name="Gobert G."/>
            <person name="Gravermann K."/>
            <person name="Stoye J."/>
            <person name="Jones M."/>
            <person name="Mcmanus D."/>
            <person name="Krause L."/>
        </authorList>
    </citation>
    <scope>NUCLEOTIDE SEQUENCE [LARGE SCALE GENOMIC DNA]</scope>
    <source>
        <strain evidence="8 9">TAN1997</strain>
    </source>
</reference>
<evidence type="ECO:0000313" key="8">
    <source>
        <dbReference type="EMBL" id="RTG87836.1"/>
    </source>
</evidence>
<dbReference type="Gene3D" id="4.10.280.10">
    <property type="entry name" value="Helix-loop-helix DNA-binding domain"/>
    <property type="match status" value="1"/>
</dbReference>
<dbReference type="SUPFAM" id="SSF47459">
    <property type="entry name" value="HLH, helix-loop-helix DNA-binding domain"/>
    <property type="match status" value="1"/>
</dbReference>
<feature type="region of interest" description="Disordered" evidence="6">
    <location>
        <begin position="609"/>
        <end position="655"/>
    </location>
</feature>
<dbReference type="GO" id="GO:0000785">
    <property type="term" value="C:chromatin"/>
    <property type="evidence" value="ECO:0007669"/>
    <property type="project" value="TreeGrafter"/>
</dbReference>
<feature type="region of interest" description="Disordered" evidence="6">
    <location>
        <begin position="465"/>
        <end position="491"/>
    </location>
</feature>
<dbReference type="PANTHER" id="PTHR11793:SF13">
    <property type="entry name" value="PROTEIN DAUGHTERLESS"/>
    <property type="match status" value="1"/>
</dbReference>
<feature type="compositionally biased region" description="Acidic residues" evidence="6">
    <location>
        <begin position="910"/>
        <end position="928"/>
    </location>
</feature>
<feature type="compositionally biased region" description="Basic and acidic residues" evidence="6">
    <location>
        <begin position="638"/>
        <end position="655"/>
    </location>
</feature>
<feature type="compositionally biased region" description="Low complexity" evidence="6">
    <location>
        <begin position="558"/>
        <end position="574"/>
    </location>
</feature>
<dbReference type="GO" id="GO:0005634">
    <property type="term" value="C:nucleus"/>
    <property type="evidence" value="ECO:0007669"/>
    <property type="project" value="UniProtKB-SubCell"/>
</dbReference>
<evidence type="ECO:0000256" key="4">
    <source>
        <dbReference type="ARBA" id="ARBA00023163"/>
    </source>
</evidence>
<feature type="compositionally biased region" description="Gly residues" evidence="6">
    <location>
        <begin position="539"/>
        <end position="550"/>
    </location>
</feature>
<evidence type="ECO:0000256" key="3">
    <source>
        <dbReference type="ARBA" id="ARBA00023125"/>
    </source>
</evidence>
<dbReference type="GO" id="GO:0046983">
    <property type="term" value="F:protein dimerization activity"/>
    <property type="evidence" value="ECO:0007669"/>
    <property type="project" value="InterPro"/>
</dbReference>
<feature type="region of interest" description="Disordered" evidence="6">
    <location>
        <begin position="892"/>
        <end position="972"/>
    </location>
</feature>
<dbReference type="FunFam" id="4.10.280.10:FF:000001">
    <property type="entry name" value="Putative transcription factor 12"/>
    <property type="match status" value="1"/>
</dbReference>
<feature type="region of interest" description="Disordered" evidence="6">
    <location>
        <begin position="520"/>
        <end position="575"/>
    </location>
</feature>
<comment type="caution">
    <text evidence="8">The sequence shown here is derived from an EMBL/GenBank/DDBJ whole genome shotgun (WGS) entry which is preliminary data.</text>
</comment>
<sequence>MHGEQQQYRTNNNSCESQLFTSPYFTCFCYNGINVTTSQLYQQNSISSSTTACTSNHFGCSTTSPISSSKYDVEFLDLTDLIDSTSNVSYTDCSFSVDYPTEKLFSCSDIIDDDHGFSRNDTISMLWPSHTISAFLYDSMLGGIKDPNSSTVSENDICSRLSSTHTTPSSNLLTGGNYNCPPITTPLSSSSSMSLSSRNRSNIESIVRTDHIHDNRDPCIYTNLNVVPVGGNNTSCMSALCSSGAGNDDIDSRRIIKSSIIPTGIDEPNKREIKSLHFQSNNPLIASSGIFDSYYGIDSVCDGNTIPSGWSNTTNVINPGCVVAGSVHTSNFPSHISNDNNNSSACQLTSELTSVPAYPNSNPSIHPESTHPTHVNMGMNYSGVGGVGGNMYAPTTLQPCPLVGLSDSSIQHPCNIPQPVHPLDPNPSYSSIGEYTIHRQSSDITPPSGLLPSVVYEQHSLANLNTHNTTSNNNNSNNSTNTTNNNNNYQSDMMSCSREALIALTGSGADEMNFTTRSSNISLTHSSTPTLSASNSTSHGGGRGTRGGRVAGHKRRSSSVNPSNSLNLESNGNSIEANTSDMTLGLSNACPLSSNTGMSSECSSLFGDFDSSRNFGHGRTPSVCGTDSEETIDPDETPEQRAERERSRRQANNARERIRVRDINDAFKELGRMCMMHLNNERPQTKLTILQQAVSLITSLEQQVRERNLNPKQACLKRREEEKSGEAPHFSGSTGGGCGSSSSSSNNTHINSIGSAINRLCNTNSVNYSTPVVTSSSQTPSSHILDYDPRLSHITHGTAVYGENLPIVNSRNDYASSSTGSAGDVCTPGYLHSEVQQCPSEPYTHITSQQQQPHHLSIVNNSFTKNATNNKSSDNWHSGSIIQSVQSTHSLNNNSQRFGTIGMTSHNSGEEYDDDEDEDDEDDVESSEDETKPSIVRSILKPDIDNDNRHSSVHHSSTSIHPDNNNNSSSGS</sequence>
<dbReference type="GO" id="GO:0005667">
    <property type="term" value="C:transcription regulator complex"/>
    <property type="evidence" value="ECO:0007669"/>
    <property type="project" value="TreeGrafter"/>
</dbReference>
<keyword evidence="9" id="KW-1185">Reference proteome</keyword>